<organism evidence="6 7">
    <name type="scientific">Mucilaginibacter mallensis</name>
    <dbReference type="NCBI Taxonomy" id="652787"/>
    <lineage>
        <taxon>Bacteria</taxon>
        <taxon>Pseudomonadati</taxon>
        <taxon>Bacteroidota</taxon>
        <taxon>Sphingobacteriia</taxon>
        <taxon>Sphingobacteriales</taxon>
        <taxon>Sphingobacteriaceae</taxon>
        <taxon>Mucilaginibacter</taxon>
    </lineage>
</organism>
<protein>
    <submittedName>
        <fullName evidence="6">RNA polymerase sigma-70 factor, ECF subfamily</fullName>
    </submittedName>
</protein>
<dbReference type="GO" id="GO:0016987">
    <property type="term" value="F:sigma factor activity"/>
    <property type="evidence" value="ECO:0007669"/>
    <property type="project" value="UniProtKB-KW"/>
</dbReference>
<dbReference type="InterPro" id="IPR036388">
    <property type="entry name" value="WH-like_DNA-bd_sf"/>
</dbReference>
<evidence type="ECO:0000313" key="6">
    <source>
        <dbReference type="EMBL" id="SDS53778.1"/>
    </source>
</evidence>
<reference evidence="6 7" key="1">
    <citation type="submission" date="2016-10" db="EMBL/GenBank/DDBJ databases">
        <authorList>
            <person name="de Groot N.N."/>
        </authorList>
    </citation>
    <scope>NUCLEOTIDE SEQUENCE [LARGE SCALE GENOMIC DNA]</scope>
    <source>
        <strain evidence="6 7">MP1X4</strain>
    </source>
</reference>
<dbReference type="Pfam" id="PF08281">
    <property type="entry name" value="Sigma70_r4_2"/>
    <property type="match status" value="1"/>
</dbReference>
<dbReference type="InterPro" id="IPR000792">
    <property type="entry name" value="Tscrpt_reg_LuxR_C"/>
</dbReference>
<dbReference type="GO" id="GO:0006352">
    <property type="term" value="P:DNA-templated transcription initiation"/>
    <property type="evidence" value="ECO:0007669"/>
    <property type="project" value="InterPro"/>
</dbReference>
<dbReference type="Gene3D" id="1.10.1740.10">
    <property type="match status" value="1"/>
</dbReference>
<evidence type="ECO:0000313" key="7">
    <source>
        <dbReference type="Proteomes" id="UP000199679"/>
    </source>
</evidence>
<feature type="domain" description="HTH luxR-type" evidence="5">
    <location>
        <begin position="162"/>
        <end position="189"/>
    </location>
</feature>
<dbReference type="STRING" id="652787.SAMN05216490_1338"/>
<dbReference type="PANTHER" id="PTHR43133">
    <property type="entry name" value="RNA POLYMERASE ECF-TYPE SIGMA FACTO"/>
    <property type="match status" value="1"/>
</dbReference>
<dbReference type="InterPro" id="IPR014327">
    <property type="entry name" value="RNA_pol_sigma70_bacteroid"/>
</dbReference>
<comment type="similarity">
    <text evidence="1">Belongs to the sigma-70 factor family. ECF subfamily.</text>
</comment>
<keyword evidence="3" id="KW-0731">Sigma factor</keyword>
<dbReference type="NCBIfam" id="TIGR02985">
    <property type="entry name" value="Sig70_bacteroi1"/>
    <property type="match status" value="1"/>
</dbReference>
<dbReference type="EMBL" id="LT629740">
    <property type="protein sequence ID" value="SDS53778.1"/>
    <property type="molecule type" value="Genomic_DNA"/>
</dbReference>
<proteinExistence type="inferred from homology"/>
<evidence type="ECO:0000256" key="1">
    <source>
        <dbReference type="ARBA" id="ARBA00010641"/>
    </source>
</evidence>
<dbReference type="CDD" id="cd06171">
    <property type="entry name" value="Sigma70_r4"/>
    <property type="match status" value="1"/>
</dbReference>
<evidence type="ECO:0000259" key="5">
    <source>
        <dbReference type="PROSITE" id="PS00622"/>
    </source>
</evidence>
<dbReference type="AlphaFoldDB" id="A0A1H1T0W4"/>
<dbReference type="SUPFAM" id="SSF88946">
    <property type="entry name" value="Sigma2 domain of RNA polymerase sigma factors"/>
    <property type="match status" value="1"/>
</dbReference>
<dbReference type="Proteomes" id="UP000199679">
    <property type="component" value="Chromosome I"/>
</dbReference>
<evidence type="ECO:0000256" key="4">
    <source>
        <dbReference type="ARBA" id="ARBA00023163"/>
    </source>
</evidence>
<keyword evidence="2" id="KW-0805">Transcription regulation</keyword>
<dbReference type="Gene3D" id="1.10.10.10">
    <property type="entry name" value="Winged helix-like DNA-binding domain superfamily/Winged helix DNA-binding domain"/>
    <property type="match status" value="1"/>
</dbReference>
<keyword evidence="7" id="KW-1185">Reference proteome</keyword>
<sequence length="224" mass="26589">MLHCDTLIENQLPNLIRLRADLNELWGKICLNDDAQAFERLYYALFNKLIKFSVYYVHQREVAEEIVSEVFVKCWTNRSSLSQIDYPESYLFIAVKNQSLKYRKKYSNIHLVELEDNSFHLVDLADPSKKLERKELHHRLDQAIEMLPMQARMVFRLIKENGLKYKEVAEILSISPRTVQTQLFRAIDKLRQTLKSLPENSKNIKKDGKILSILIILFYFFNYL</sequence>
<evidence type="ECO:0000256" key="3">
    <source>
        <dbReference type="ARBA" id="ARBA00023082"/>
    </source>
</evidence>
<dbReference type="PROSITE" id="PS00622">
    <property type="entry name" value="HTH_LUXR_1"/>
    <property type="match status" value="1"/>
</dbReference>
<keyword evidence="4" id="KW-0804">Transcription</keyword>
<dbReference type="NCBIfam" id="TIGR02937">
    <property type="entry name" value="sigma70-ECF"/>
    <property type="match status" value="1"/>
</dbReference>
<name>A0A1H1T0W4_MUCMA</name>
<dbReference type="SUPFAM" id="SSF88659">
    <property type="entry name" value="Sigma3 and sigma4 domains of RNA polymerase sigma factors"/>
    <property type="match status" value="1"/>
</dbReference>
<dbReference type="PANTHER" id="PTHR43133:SF46">
    <property type="entry name" value="RNA POLYMERASE SIGMA-70 FACTOR ECF SUBFAMILY"/>
    <property type="match status" value="1"/>
</dbReference>
<dbReference type="GO" id="GO:0003677">
    <property type="term" value="F:DNA binding"/>
    <property type="evidence" value="ECO:0007669"/>
    <property type="project" value="InterPro"/>
</dbReference>
<accession>A0A1H1T0W4</accession>
<gene>
    <name evidence="6" type="ORF">SAMN05216490_1338</name>
</gene>
<dbReference type="InterPro" id="IPR013249">
    <property type="entry name" value="RNA_pol_sigma70_r4_t2"/>
</dbReference>
<dbReference type="InterPro" id="IPR013324">
    <property type="entry name" value="RNA_pol_sigma_r3/r4-like"/>
</dbReference>
<evidence type="ECO:0000256" key="2">
    <source>
        <dbReference type="ARBA" id="ARBA00023015"/>
    </source>
</evidence>
<dbReference type="InterPro" id="IPR014284">
    <property type="entry name" value="RNA_pol_sigma-70_dom"/>
</dbReference>
<dbReference type="InterPro" id="IPR013325">
    <property type="entry name" value="RNA_pol_sigma_r2"/>
</dbReference>
<dbReference type="InterPro" id="IPR039425">
    <property type="entry name" value="RNA_pol_sigma-70-like"/>
</dbReference>